<keyword evidence="1" id="KW-0813">Transport</keyword>
<organism evidence="9 10">
    <name type="scientific">Sphingomonas cavernae</name>
    <dbReference type="NCBI Taxonomy" id="2320861"/>
    <lineage>
        <taxon>Bacteria</taxon>
        <taxon>Pseudomonadati</taxon>
        <taxon>Pseudomonadota</taxon>
        <taxon>Alphaproteobacteria</taxon>
        <taxon>Sphingomonadales</taxon>
        <taxon>Sphingomonadaceae</taxon>
        <taxon>Sphingomonas</taxon>
    </lineage>
</organism>
<dbReference type="Proteomes" id="UP000286100">
    <property type="component" value="Unassembled WGS sequence"/>
</dbReference>
<evidence type="ECO:0000313" key="10">
    <source>
        <dbReference type="Proteomes" id="UP000286100"/>
    </source>
</evidence>
<dbReference type="EMBL" id="QYUM01000004">
    <property type="protein sequence ID" value="RJF86192.1"/>
    <property type="molecule type" value="Genomic_DNA"/>
</dbReference>
<evidence type="ECO:0000256" key="1">
    <source>
        <dbReference type="ARBA" id="ARBA00022448"/>
    </source>
</evidence>
<dbReference type="Pfam" id="PF00034">
    <property type="entry name" value="Cytochrom_C"/>
    <property type="match status" value="1"/>
</dbReference>
<dbReference type="Gene3D" id="1.10.760.10">
    <property type="entry name" value="Cytochrome c-like domain"/>
    <property type="match status" value="1"/>
</dbReference>
<dbReference type="AlphaFoldDB" id="A0A418W866"/>
<keyword evidence="4" id="KW-0249">Electron transport</keyword>
<feature type="region of interest" description="Disordered" evidence="7">
    <location>
        <begin position="195"/>
        <end position="216"/>
    </location>
</feature>
<keyword evidence="3 6" id="KW-0479">Metal-binding</keyword>
<feature type="domain" description="Cytochrome c" evidence="8">
    <location>
        <begin position="96"/>
        <end position="196"/>
    </location>
</feature>
<evidence type="ECO:0000256" key="6">
    <source>
        <dbReference type="PROSITE-ProRule" id="PRU00433"/>
    </source>
</evidence>
<reference evidence="9 10" key="1">
    <citation type="submission" date="2018-09" db="EMBL/GenBank/DDBJ databases">
        <authorList>
            <person name="Zhu H."/>
        </authorList>
    </citation>
    <scope>NUCLEOTIDE SEQUENCE [LARGE SCALE GENOMIC DNA]</scope>
    <source>
        <strain evidence="9 10">K2R01-6</strain>
    </source>
</reference>
<keyword evidence="5 6" id="KW-0408">Iron</keyword>
<protein>
    <submittedName>
        <fullName evidence="9">Cytochrome c family protein</fullName>
    </submittedName>
</protein>
<dbReference type="PROSITE" id="PS51007">
    <property type="entry name" value="CYTC"/>
    <property type="match status" value="1"/>
</dbReference>
<dbReference type="GO" id="GO:0020037">
    <property type="term" value="F:heme binding"/>
    <property type="evidence" value="ECO:0007669"/>
    <property type="project" value="InterPro"/>
</dbReference>
<comment type="caution">
    <text evidence="9">The sequence shown here is derived from an EMBL/GenBank/DDBJ whole genome shotgun (WGS) entry which is preliminary data.</text>
</comment>
<dbReference type="InterPro" id="IPR009056">
    <property type="entry name" value="Cyt_c-like_dom"/>
</dbReference>
<dbReference type="GO" id="GO:0009055">
    <property type="term" value="F:electron transfer activity"/>
    <property type="evidence" value="ECO:0007669"/>
    <property type="project" value="InterPro"/>
</dbReference>
<evidence type="ECO:0000256" key="7">
    <source>
        <dbReference type="SAM" id="MobiDB-lite"/>
    </source>
</evidence>
<accession>A0A418W866</accession>
<proteinExistence type="predicted"/>
<dbReference type="InterPro" id="IPR002327">
    <property type="entry name" value="Cyt_c_1A/1B"/>
</dbReference>
<evidence type="ECO:0000256" key="5">
    <source>
        <dbReference type="ARBA" id="ARBA00023004"/>
    </source>
</evidence>
<keyword evidence="10" id="KW-1185">Reference proteome</keyword>
<evidence type="ECO:0000259" key="8">
    <source>
        <dbReference type="PROSITE" id="PS51007"/>
    </source>
</evidence>
<keyword evidence="2 6" id="KW-0349">Heme</keyword>
<sequence length="216" mass="21886">MALFVAFGGGWMADRLVGVSYPDAPAYKPADLDQPVDLAALQRSWPAGLTAPGDHNRLAGYLRAVDRGAIPPPAAGAAAAVPAAPPPDLGTLLASADPARGKSVAGVCASCHTFDQGGADRTGPNLWGVVGRDVASHSGFAYSPAIGTHPGNWTYEELDRYLASPARAIPGNKMAFAGIRRPQDRANLLAYLGSLGSAGVPKPAPKAEPAAGAGGD</sequence>
<dbReference type="PRINTS" id="PR00604">
    <property type="entry name" value="CYTCHRMECIAB"/>
</dbReference>
<evidence type="ECO:0000256" key="3">
    <source>
        <dbReference type="ARBA" id="ARBA00022723"/>
    </source>
</evidence>
<dbReference type="PANTHER" id="PTHR11961">
    <property type="entry name" value="CYTOCHROME C"/>
    <property type="match status" value="1"/>
</dbReference>
<gene>
    <name evidence="9" type="ORF">D3876_18075</name>
</gene>
<dbReference type="InterPro" id="IPR036909">
    <property type="entry name" value="Cyt_c-like_dom_sf"/>
</dbReference>
<dbReference type="OrthoDB" id="9805828at2"/>
<evidence type="ECO:0000256" key="4">
    <source>
        <dbReference type="ARBA" id="ARBA00022982"/>
    </source>
</evidence>
<evidence type="ECO:0000256" key="2">
    <source>
        <dbReference type="ARBA" id="ARBA00022617"/>
    </source>
</evidence>
<evidence type="ECO:0000313" key="9">
    <source>
        <dbReference type="EMBL" id="RJF86192.1"/>
    </source>
</evidence>
<name>A0A418W866_9SPHN</name>
<dbReference type="SUPFAM" id="SSF46626">
    <property type="entry name" value="Cytochrome c"/>
    <property type="match status" value="1"/>
</dbReference>
<dbReference type="GO" id="GO:0046872">
    <property type="term" value="F:metal ion binding"/>
    <property type="evidence" value="ECO:0007669"/>
    <property type="project" value="UniProtKB-KW"/>
</dbReference>